<feature type="compositionally biased region" description="Polar residues" evidence="1">
    <location>
        <begin position="58"/>
        <end position="99"/>
    </location>
</feature>
<dbReference type="RefSeq" id="WP_289234695.1">
    <property type="nucleotide sequence ID" value="NZ_CP117835.1"/>
</dbReference>
<feature type="region of interest" description="Disordered" evidence="1">
    <location>
        <begin position="55"/>
        <end position="99"/>
    </location>
</feature>
<organism evidence="2 3">
    <name type="scientific">Alkalihalophilus pseudofirmus</name>
    <name type="common">Bacillus pseudofirmus</name>
    <dbReference type="NCBI Taxonomy" id="79885"/>
    <lineage>
        <taxon>Bacteria</taxon>
        <taxon>Bacillati</taxon>
        <taxon>Bacillota</taxon>
        <taxon>Bacilli</taxon>
        <taxon>Bacillales</taxon>
        <taxon>Bacillaceae</taxon>
        <taxon>Alkalihalophilus</taxon>
    </lineage>
</organism>
<feature type="region of interest" description="Disordered" evidence="1">
    <location>
        <begin position="132"/>
        <end position="154"/>
    </location>
</feature>
<protein>
    <submittedName>
        <fullName evidence="2">YlbD family protein</fullName>
    </submittedName>
</protein>
<evidence type="ECO:0000256" key="1">
    <source>
        <dbReference type="SAM" id="MobiDB-lite"/>
    </source>
</evidence>
<dbReference type="InterPro" id="IPR025953">
    <property type="entry name" value="YlbD_coat"/>
</dbReference>
<proteinExistence type="predicted"/>
<evidence type="ECO:0000313" key="2">
    <source>
        <dbReference type="EMBL" id="MDV2885405.1"/>
    </source>
</evidence>
<comment type="caution">
    <text evidence="2">The sequence shown here is derived from an EMBL/GenBank/DDBJ whole genome shotgun (WGS) entry which is preliminary data.</text>
</comment>
<dbReference type="Pfam" id="PF14071">
    <property type="entry name" value="YlbD_coat"/>
    <property type="match status" value="1"/>
</dbReference>
<gene>
    <name evidence="2" type="ORF">RYX45_09425</name>
</gene>
<dbReference type="Proteomes" id="UP001285636">
    <property type="component" value="Unassembled WGS sequence"/>
</dbReference>
<evidence type="ECO:0000313" key="3">
    <source>
        <dbReference type="Proteomes" id="UP001285636"/>
    </source>
</evidence>
<dbReference type="AlphaFoldDB" id="A0AAJ2U1K6"/>
<name>A0AAJ2U1K6_ALKPS</name>
<sequence length="154" mass="18070">MAQHEGMHPSVEQFKHFVKEHPKISMEIRSNQKSLQQFYEEWSVLGADHEQWIPYKTMDQQAETFQQSSQEMNQQSTAQPNSDSTQQSEQQNATDTLGQLMNMMRRFNVQDLQNHLAQFSSVLSNVQNVMQTFQQPTNSQSRPTQDQPFSFRRD</sequence>
<reference evidence="2" key="1">
    <citation type="submission" date="2023-10" db="EMBL/GenBank/DDBJ databases">
        <title>Screening of Alkalihalophilus pseudofirmusBZ-TG-HK211 and Its Alleviation of Salt Stress on Rapeseed Growth.</title>
        <authorList>
            <person name="Zhao B."/>
            <person name="Guo T."/>
        </authorList>
    </citation>
    <scope>NUCLEOTIDE SEQUENCE</scope>
    <source>
        <strain evidence="2">BZ-TG-HK211</strain>
    </source>
</reference>
<accession>A0AAJ2U1K6</accession>
<dbReference type="EMBL" id="JAWJAY010000001">
    <property type="protein sequence ID" value="MDV2885405.1"/>
    <property type="molecule type" value="Genomic_DNA"/>
</dbReference>
<feature type="compositionally biased region" description="Polar residues" evidence="1">
    <location>
        <begin position="132"/>
        <end position="148"/>
    </location>
</feature>